<name>A0A183JJJ1_9TREM</name>
<evidence type="ECO:0000313" key="3">
    <source>
        <dbReference type="WBParaSite" id="SCUD_0000286701-mRNA-1"/>
    </source>
</evidence>
<sequence>MISSIPMDYVLFAFKGYEQGERAEHLVQAGKRIFLKYNSQIKLIKT</sequence>
<organism evidence="3">
    <name type="scientific">Schistosoma curassoni</name>
    <dbReference type="NCBI Taxonomy" id="6186"/>
    <lineage>
        <taxon>Eukaryota</taxon>
        <taxon>Metazoa</taxon>
        <taxon>Spiralia</taxon>
        <taxon>Lophotrochozoa</taxon>
        <taxon>Platyhelminthes</taxon>
        <taxon>Trematoda</taxon>
        <taxon>Digenea</taxon>
        <taxon>Strigeidida</taxon>
        <taxon>Schistosomatoidea</taxon>
        <taxon>Schistosomatidae</taxon>
        <taxon>Schistosoma</taxon>
    </lineage>
</organism>
<dbReference type="AlphaFoldDB" id="A0A183JJJ1"/>
<evidence type="ECO:0000313" key="2">
    <source>
        <dbReference type="Proteomes" id="UP000279833"/>
    </source>
</evidence>
<accession>A0A183JJJ1</accession>
<protein>
    <submittedName>
        <fullName evidence="3">Transposase</fullName>
    </submittedName>
</protein>
<reference evidence="3" key="1">
    <citation type="submission" date="2016-06" db="UniProtKB">
        <authorList>
            <consortium name="WormBaseParasite"/>
        </authorList>
    </citation>
    <scope>IDENTIFICATION</scope>
</reference>
<dbReference type="WBParaSite" id="SCUD_0000286701-mRNA-1">
    <property type="protein sequence ID" value="SCUD_0000286701-mRNA-1"/>
    <property type="gene ID" value="SCUD_0000286701"/>
</dbReference>
<keyword evidence="2" id="KW-1185">Reference proteome</keyword>
<dbReference type="EMBL" id="UZAK01002968">
    <property type="protein sequence ID" value="VDO77465.1"/>
    <property type="molecule type" value="Genomic_DNA"/>
</dbReference>
<dbReference type="Proteomes" id="UP000279833">
    <property type="component" value="Unassembled WGS sequence"/>
</dbReference>
<reference evidence="1 2" key="2">
    <citation type="submission" date="2018-11" db="EMBL/GenBank/DDBJ databases">
        <authorList>
            <consortium name="Pathogen Informatics"/>
        </authorList>
    </citation>
    <scope>NUCLEOTIDE SEQUENCE [LARGE SCALE GENOMIC DNA]</scope>
    <source>
        <strain evidence="1">Dakar</strain>
        <strain evidence="2">Dakar, Senegal</strain>
    </source>
</reference>
<evidence type="ECO:0000313" key="1">
    <source>
        <dbReference type="EMBL" id="VDO77465.1"/>
    </source>
</evidence>
<gene>
    <name evidence="1" type="ORF">SCUD_LOCUS2868</name>
</gene>
<proteinExistence type="predicted"/>